<evidence type="ECO:0000313" key="3">
    <source>
        <dbReference type="Proteomes" id="UP000474296"/>
    </source>
</evidence>
<dbReference type="Proteomes" id="UP000474296">
    <property type="component" value="Unassembled WGS sequence"/>
</dbReference>
<dbReference type="Gene3D" id="2.60.40.10">
    <property type="entry name" value="Immunoglobulins"/>
    <property type="match status" value="1"/>
</dbReference>
<name>A0A6M0CM05_9FLAO</name>
<keyword evidence="3" id="KW-1185">Reference proteome</keyword>
<feature type="chain" id="PRO_5026985247" evidence="1">
    <location>
        <begin position="21"/>
        <end position="131"/>
    </location>
</feature>
<dbReference type="PROSITE" id="PS51257">
    <property type="entry name" value="PROKAR_LIPOPROTEIN"/>
    <property type="match status" value="1"/>
</dbReference>
<dbReference type="CDD" id="cd02688">
    <property type="entry name" value="E_set"/>
    <property type="match status" value="1"/>
</dbReference>
<organism evidence="2 3">
    <name type="scientific">Spongiivirga citrea</name>
    <dbReference type="NCBI Taxonomy" id="1481457"/>
    <lineage>
        <taxon>Bacteria</taxon>
        <taxon>Pseudomonadati</taxon>
        <taxon>Bacteroidota</taxon>
        <taxon>Flavobacteriia</taxon>
        <taxon>Flavobacteriales</taxon>
        <taxon>Flavobacteriaceae</taxon>
        <taxon>Spongiivirga</taxon>
    </lineage>
</organism>
<proteinExistence type="predicted"/>
<evidence type="ECO:0000256" key="1">
    <source>
        <dbReference type="SAM" id="SignalP"/>
    </source>
</evidence>
<protein>
    <submittedName>
        <fullName evidence="2">Uncharacterized protein</fullName>
    </submittedName>
</protein>
<sequence>MKIKNIVLLAVIASFFSSCVQEVHQKTVTFKVDVNGIENLNQVGLRGQMTDPSWQVTVPMTDEDKDGIYEVTLSEKTAVNSFEFKFVKNDGDYELRGQDNRRIQLEYKPQTILYEAVFNNPGGKQTVLEGK</sequence>
<keyword evidence="1" id="KW-0732">Signal</keyword>
<accession>A0A6M0CM05</accession>
<gene>
    <name evidence="2" type="ORF">GWK10_17265</name>
</gene>
<dbReference type="AlphaFoldDB" id="A0A6M0CM05"/>
<comment type="caution">
    <text evidence="2">The sequence shown here is derived from an EMBL/GenBank/DDBJ whole genome shotgun (WGS) entry which is preliminary data.</text>
</comment>
<reference evidence="2 3" key="1">
    <citation type="submission" date="2020-01" db="EMBL/GenBank/DDBJ databases">
        <title>Spongiivirga citrea KCTC 32990T.</title>
        <authorList>
            <person name="Wang G."/>
        </authorList>
    </citation>
    <scope>NUCLEOTIDE SEQUENCE [LARGE SCALE GENOMIC DNA]</scope>
    <source>
        <strain evidence="2 3">KCTC 32990</strain>
    </source>
</reference>
<dbReference type="EMBL" id="JAABOQ010000008">
    <property type="protein sequence ID" value="NER18968.1"/>
    <property type="molecule type" value="Genomic_DNA"/>
</dbReference>
<feature type="signal peptide" evidence="1">
    <location>
        <begin position="1"/>
        <end position="20"/>
    </location>
</feature>
<evidence type="ECO:0000313" key="2">
    <source>
        <dbReference type="EMBL" id="NER18968.1"/>
    </source>
</evidence>
<dbReference type="InterPro" id="IPR013783">
    <property type="entry name" value="Ig-like_fold"/>
</dbReference>
<dbReference type="RefSeq" id="WP_164033651.1">
    <property type="nucleotide sequence ID" value="NZ_JAABOQ010000008.1"/>
</dbReference>